<protein>
    <submittedName>
        <fullName evidence="2">Uncharacterized protein</fullName>
    </submittedName>
</protein>
<feature type="region of interest" description="Disordered" evidence="1">
    <location>
        <begin position="15"/>
        <end position="283"/>
    </location>
</feature>
<feature type="compositionally biased region" description="Basic residues" evidence="1">
    <location>
        <begin position="15"/>
        <end position="43"/>
    </location>
</feature>
<feature type="non-terminal residue" evidence="2">
    <location>
        <position position="1"/>
    </location>
</feature>
<sequence length="283" mass="31413">AAGIHPLARRRCRRSIRRRPLPNHPQRGRCRWLPGRQRHRRRAVQGGGLPRHRGCLPARDGVGRPRRVARPHRWPAARVHRRSAGERLGHPVRGQSRGAASDPLSRPEAGCRPEADRLRGARAAPRRHRRAPSPPRHDQPDHGRDAGDVPRPGSAQAAVDRAGEAVAPRHRLLYPPGRRHDRRRLDRAGRGAAGERLHARHTRQPPGRASPALPAEGLADLRRGRRGRGGRRRTPQARQPAPLPWPDPPRHPAEPITPPPPGPPDPLQAGEHRPDRGGGAPRR</sequence>
<proteinExistence type="predicted"/>
<evidence type="ECO:0000256" key="1">
    <source>
        <dbReference type="SAM" id="MobiDB-lite"/>
    </source>
</evidence>
<dbReference type="EMBL" id="CADCTH010000281">
    <property type="protein sequence ID" value="CAA9253679.1"/>
    <property type="molecule type" value="Genomic_DNA"/>
</dbReference>
<reference evidence="2" key="1">
    <citation type="submission" date="2020-02" db="EMBL/GenBank/DDBJ databases">
        <authorList>
            <person name="Meier V. D."/>
        </authorList>
    </citation>
    <scope>NUCLEOTIDE SEQUENCE</scope>
    <source>
        <strain evidence="2">AVDCRST_MAG54</strain>
    </source>
</reference>
<evidence type="ECO:0000313" key="2">
    <source>
        <dbReference type="EMBL" id="CAA9253679.1"/>
    </source>
</evidence>
<feature type="non-terminal residue" evidence="2">
    <location>
        <position position="283"/>
    </location>
</feature>
<feature type="compositionally biased region" description="Basic and acidic residues" evidence="1">
    <location>
        <begin position="109"/>
        <end position="119"/>
    </location>
</feature>
<feature type="compositionally biased region" description="Basic and acidic residues" evidence="1">
    <location>
        <begin position="183"/>
        <end position="197"/>
    </location>
</feature>
<gene>
    <name evidence="2" type="ORF">AVDCRST_MAG54-2132</name>
</gene>
<feature type="compositionally biased region" description="Pro residues" evidence="1">
    <location>
        <begin position="255"/>
        <end position="266"/>
    </location>
</feature>
<feature type="compositionally biased region" description="Basic and acidic residues" evidence="1">
    <location>
        <begin position="135"/>
        <end position="148"/>
    </location>
</feature>
<feature type="compositionally biased region" description="Basic residues" evidence="1">
    <location>
        <begin position="64"/>
        <end position="82"/>
    </location>
</feature>
<dbReference type="AlphaFoldDB" id="A0A6J4IIT3"/>
<organism evidence="2">
    <name type="scientific">uncultured Actinomycetospora sp</name>
    <dbReference type="NCBI Taxonomy" id="1135996"/>
    <lineage>
        <taxon>Bacteria</taxon>
        <taxon>Bacillati</taxon>
        <taxon>Actinomycetota</taxon>
        <taxon>Actinomycetes</taxon>
        <taxon>Pseudonocardiales</taxon>
        <taxon>Pseudonocardiaceae</taxon>
        <taxon>Actinomycetospora</taxon>
        <taxon>environmental samples</taxon>
    </lineage>
</organism>
<feature type="compositionally biased region" description="Basic residues" evidence="1">
    <location>
        <begin position="168"/>
        <end position="182"/>
    </location>
</feature>
<accession>A0A6J4IIT3</accession>
<feature type="compositionally biased region" description="Basic residues" evidence="1">
    <location>
        <begin position="223"/>
        <end position="235"/>
    </location>
</feature>
<name>A0A6J4IIT3_9PSEU</name>